<feature type="domain" description="Pesticidal crystal protein" evidence="6">
    <location>
        <begin position="317"/>
        <end position="503"/>
    </location>
</feature>
<evidence type="ECO:0000313" key="11">
    <source>
        <dbReference type="EMBL" id="AGU13820.1"/>
    </source>
</evidence>
<proteinExistence type="inferred from homology"/>
<dbReference type="GO" id="GO:0001907">
    <property type="term" value="P:symbiont-mediated killing of host cell"/>
    <property type="evidence" value="ECO:0007669"/>
    <property type="project" value="InterPro"/>
</dbReference>
<protein>
    <recommendedName>
        <fullName evidence="5">Crystaline entomocidal protoxin</fullName>
    </recommendedName>
</protein>
<dbReference type="PANTHER" id="PTHR37003">
    <property type="entry name" value="ENDOTOXIN_N DOMAIN-CONTAINING PROTEIN-RELATED"/>
    <property type="match status" value="1"/>
</dbReference>
<dbReference type="InterPro" id="IPR005639">
    <property type="entry name" value="Pest_crys_dom_I"/>
</dbReference>
<dbReference type="GO" id="GO:0090729">
    <property type="term" value="F:toxin activity"/>
    <property type="evidence" value="ECO:0007669"/>
    <property type="project" value="UniProtKB-KW"/>
</dbReference>
<evidence type="ECO:0000256" key="1">
    <source>
        <dbReference type="ARBA" id="ARBA00007819"/>
    </source>
</evidence>
<dbReference type="InterPro" id="IPR036716">
    <property type="entry name" value="Pest_crys_N_sf"/>
</dbReference>
<evidence type="ECO:0000259" key="8">
    <source>
        <dbReference type="Pfam" id="PF03945"/>
    </source>
</evidence>
<dbReference type="SUPFAM" id="SSF51096">
    <property type="entry name" value="delta-Endotoxin (insectocide), middle domain"/>
    <property type="match status" value="1"/>
</dbReference>
<dbReference type="CDD" id="cd04085">
    <property type="entry name" value="delta_endotoxin_C"/>
    <property type="match status" value="1"/>
</dbReference>
<evidence type="ECO:0000259" key="10">
    <source>
        <dbReference type="Pfam" id="PF21463"/>
    </source>
</evidence>
<reference evidence="11" key="1">
    <citation type="submission" date="2012-11" db="EMBL/GenBank/DDBJ databases">
        <title>Pesticidal proteins from microbes.</title>
        <authorList>
            <person name="Sampson K.S."/>
        </authorList>
    </citation>
    <scope>NUCLEOTIDE SEQUENCE</scope>
    <source>
        <strain evidence="11">ARP050</strain>
    </source>
</reference>
<dbReference type="Gene3D" id="2.60.120.260">
    <property type="entry name" value="Galactose-binding domain-like"/>
    <property type="match status" value="2"/>
</dbReference>
<evidence type="ECO:0000259" key="7">
    <source>
        <dbReference type="Pfam" id="PF03944"/>
    </source>
</evidence>
<evidence type="ECO:0000259" key="6">
    <source>
        <dbReference type="Pfam" id="PF00555"/>
    </source>
</evidence>
<feature type="domain" description="Pesticidal crystal protein" evidence="8">
    <location>
        <begin position="111"/>
        <end position="309"/>
    </location>
</feature>
<evidence type="ECO:0000256" key="3">
    <source>
        <dbReference type="ARBA" id="ARBA00022969"/>
    </source>
</evidence>
<evidence type="ECO:0000256" key="4">
    <source>
        <dbReference type="ARBA" id="ARBA00023026"/>
    </source>
</evidence>
<comment type="similarity">
    <text evidence="1">Belongs to the delta endotoxin family.</text>
</comment>
<organism evidence="11">
    <name type="scientific">Bacillus thuringiensis</name>
    <dbReference type="NCBI Taxonomy" id="1428"/>
    <lineage>
        <taxon>Bacteria</taxon>
        <taxon>Bacillati</taxon>
        <taxon>Bacillota</taxon>
        <taxon>Bacilli</taxon>
        <taxon>Bacillales</taxon>
        <taxon>Bacillaceae</taxon>
        <taxon>Bacillus</taxon>
        <taxon>Bacillus cereus group</taxon>
    </lineage>
</organism>
<feature type="domain" description="Pesticidal crystal protein Cry" evidence="9">
    <location>
        <begin position="728"/>
        <end position="846"/>
    </location>
</feature>
<dbReference type="Pfam" id="PF03945">
    <property type="entry name" value="Endotoxin_N"/>
    <property type="match status" value="1"/>
</dbReference>
<dbReference type="GO" id="GO:0005102">
    <property type="term" value="F:signaling receptor binding"/>
    <property type="evidence" value="ECO:0007669"/>
    <property type="project" value="InterPro"/>
</dbReference>
<dbReference type="EMBL" id="KC156655">
    <property type="protein sequence ID" value="AGU13820.1"/>
    <property type="molecule type" value="Genomic_DNA"/>
</dbReference>
<dbReference type="Gene3D" id="1.20.190.10">
    <property type="entry name" value="Pesticidal crystal protein, N-terminal domain"/>
    <property type="match status" value="1"/>
</dbReference>
<name>U5KRM8_BACTU</name>
<dbReference type="InterPro" id="IPR001178">
    <property type="entry name" value="Pest_cryst_dom_II"/>
</dbReference>
<dbReference type="Pfam" id="PF21463">
    <property type="entry name" value="Cry1Ac_dom-VII"/>
    <property type="match status" value="1"/>
</dbReference>
<evidence type="ECO:0000259" key="9">
    <source>
        <dbReference type="Pfam" id="PF17997"/>
    </source>
</evidence>
<dbReference type="SUPFAM" id="SSF49785">
    <property type="entry name" value="Galactose-binding domain-like"/>
    <property type="match status" value="1"/>
</dbReference>
<dbReference type="InterPro" id="IPR036399">
    <property type="entry name" value="Pest_cryst_cen_dom_sf"/>
</dbReference>
<dbReference type="Pfam" id="PF00555">
    <property type="entry name" value="Endotoxin_M"/>
    <property type="match status" value="1"/>
</dbReference>
<dbReference type="Gene3D" id="2.100.10.10">
    <property type="entry name" value="Pesticidal crystal protein, central domain"/>
    <property type="match status" value="1"/>
</dbReference>
<dbReference type="GO" id="GO:0030435">
    <property type="term" value="P:sporulation resulting in formation of a cellular spore"/>
    <property type="evidence" value="ECO:0007669"/>
    <property type="project" value="UniProtKB-KW"/>
</dbReference>
<dbReference type="Pfam" id="PF17997">
    <property type="entry name" value="Cry1Ac_D5"/>
    <property type="match status" value="2"/>
</dbReference>
<dbReference type="PANTHER" id="PTHR37003:SF2">
    <property type="entry name" value="PESTICIDAL CRYSTAL PROTEIN N-TERMINAL DOMAIN-CONTAINING PROTEIN"/>
    <property type="match status" value="1"/>
</dbReference>
<dbReference type="AlphaFoldDB" id="U5KRM8"/>
<evidence type="ECO:0000256" key="5">
    <source>
        <dbReference type="ARBA" id="ARBA00029653"/>
    </source>
</evidence>
<dbReference type="InterPro" id="IPR008979">
    <property type="entry name" value="Galactose-bd-like_sf"/>
</dbReference>
<dbReference type="SUPFAM" id="SSF56849">
    <property type="entry name" value="delta-Endotoxin (insectocide), N-terminal domain"/>
    <property type="match status" value="1"/>
</dbReference>
<sequence>MNQNYNNNEYEIRDTDTMCYQSRYPLANAPGSELQQMNYKDWMDSCTLEEQVELFRDTSTTVRDALTTTAGIIAALLSVSNPVSAAAAGIIALLIPQLWPSGSDEVTWEKFMAASEILIQKQITEAVRNKALSELEGMYRTIRLYELAAEDWNRNKNDPEAKERIRTQFRATNTVIEFAMPAFRVAGFEVPLLNVYAQAANLQLTLLRDAVKFGYDWGLPQDEVDDIYSEQLIPRISEHTDHCVRYFNIGVEEAKKLKANLDDYARYPWAQYINHGKIQGIENWNLFNDYRRNMTILVLDVVALWPTYDPKRYSIVTKSELTRELYTSVRGAFYGSTGDYNQDLEEIERNIISPPGLVLWPIESIVYTQNHTYYPMAGLQTRSYYSNSYTYQDSPVIGVTGTPNRINFDRADPFILTVTIIGFGQLGTSLGIYTMDFVKVSGSHRKVGNIEVGTDGYIDIPDRIPVGDNPPNTLSWMSAGATTLGITTFLQYVGYAWMHPSVDFSNRISLDKITQIPAVKGRSLTGTAKVIKGPGSTGGDLVALSAYDLLSIAVSLPANDTVFYKLRIRYASSQFARVQMSFTGPLEDGEATFDFPATYSGGNLTYNSFEYITTFAINSQSEEQFVEIQFVNFNEVDFIIDKLEFIPIEGSLEENEADQGLEKARKAVKALFTNDAKNALKLNITDYTVDQAANLVECVSEDFHAQEKMILLNQVKFAKGLSQTRNLLNHGDFESPDWSGENGWRTSHHVSVRSDNPIFKGRYLHMPGAMSPQFSNNIYPTYVYQKVDESKLKSYTRYLVRGFVGNSKDLELLVERYGKDIHVEMDVPNDIPYSLPMNECGGVDRCRPVSYQARSSHACTCSDTAVTHTDCQCKDKGNRTLTNMYTNVPTDRAVYRNGSHDHKSCGCKNNDMYRSETHPHKSCGCKDPHVFTYHIDTGCVDQEENLGLWFALKIASENGVANIDNLEIIEAQPLTGEALVRVKKREQKWKQEMAKKRLETEKAVQAAQGAIQNLFINAQQNRLKFETLFHQIVHAEMLVQQIPYVYHPFLSGALPAVPGMNFEIVQQLSATIGNARALYEQRNLVQNGTFSLGTGSWNVTEGVKVQPLQNTSVLVLSEWIHEASQQVRIDPNRGYVLRVTARKEGAGKGTVTMSDCADYTETLTFTSCDFNTSGSQTMSISTLSGFVTKTLEIFPDTDRIRIDIGETEGTFKIESVELICMEQMENHLYDMAGNLEE</sequence>
<feature type="domain" description="Pesticidal crystal protein" evidence="7">
    <location>
        <begin position="513"/>
        <end position="649"/>
    </location>
</feature>
<feature type="domain" description="Cry1Ac-like" evidence="10">
    <location>
        <begin position="1090"/>
        <end position="1167"/>
    </location>
</feature>
<keyword evidence="4" id="KW-0843">Virulence</keyword>
<dbReference type="InterPro" id="IPR038979">
    <property type="entry name" value="Pest_crys"/>
</dbReference>
<dbReference type="InterPro" id="IPR048645">
    <property type="entry name" value="Cry1Ac-like_dom-VII"/>
</dbReference>
<evidence type="ECO:0000256" key="2">
    <source>
        <dbReference type="ARBA" id="ARBA00022656"/>
    </source>
</evidence>
<dbReference type="Pfam" id="PF03944">
    <property type="entry name" value="Endotoxin_C"/>
    <property type="match status" value="1"/>
</dbReference>
<accession>U5KRM8</accession>
<keyword evidence="3" id="KW-0749">Sporulation</keyword>
<feature type="domain" description="Pesticidal crystal protein Cry" evidence="9">
    <location>
        <begin position="920"/>
        <end position="970"/>
    </location>
</feature>
<dbReference type="InterPro" id="IPR041587">
    <property type="entry name" value="Cry_V"/>
</dbReference>
<dbReference type="InterPro" id="IPR005638">
    <property type="entry name" value="Pest_crys_dom-III"/>
</dbReference>
<keyword evidence="2" id="KW-0800">Toxin</keyword>